<protein>
    <submittedName>
        <fullName evidence="2">Uncharacterized protein</fullName>
    </submittedName>
</protein>
<dbReference type="HOGENOM" id="CLU_2427272_0_0_1"/>
<evidence type="ECO:0000313" key="3">
    <source>
        <dbReference type="Proteomes" id="UP000053820"/>
    </source>
</evidence>
<gene>
    <name evidence="2" type="ORF">HYDPIDRAFT_111556</name>
</gene>
<evidence type="ECO:0000256" key="1">
    <source>
        <dbReference type="SAM" id="Phobius"/>
    </source>
</evidence>
<keyword evidence="1" id="KW-1133">Transmembrane helix</keyword>
<dbReference type="AlphaFoldDB" id="A0A0C9WG66"/>
<reference evidence="2 3" key="1">
    <citation type="submission" date="2014-04" db="EMBL/GenBank/DDBJ databases">
        <title>Evolutionary Origins and Diversification of the Mycorrhizal Mutualists.</title>
        <authorList>
            <consortium name="DOE Joint Genome Institute"/>
            <consortium name="Mycorrhizal Genomics Consortium"/>
            <person name="Kohler A."/>
            <person name="Kuo A."/>
            <person name="Nagy L.G."/>
            <person name="Floudas D."/>
            <person name="Copeland A."/>
            <person name="Barry K.W."/>
            <person name="Cichocki N."/>
            <person name="Veneault-Fourrey C."/>
            <person name="LaButti K."/>
            <person name="Lindquist E.A."/>
            <person name="Lipzen A."/>
            <person name="Lundell T."/>
            <person name="Morin E."/>
            <person name="Murat C."/>
            <person name="Riley R."/>
            <person name="Ohm R."/>
            <person name="Sun H."/>
            <person name="Tunlid A."/>
            <person name="Henrissat B."/>
            <person name="Grigoriev I.V."/>
            <person name="Hibbett D.S."/>
            <person name="Martin F."/>
        </authorList>
    </citation>
    <scope>NUCLEOTIDE SEQUENCE [LARGE SCALE GENOMIC DNA]</scope>
    <source>
        <strain evidence="2 3">MD-312</strain>
    </source>
</reference>
<name>A0A0C9WG66_9AGAM</name>
<keyword evidence="3" id="KW-1185">Reference proteome</keyword>
<sequence>MHAWTGTLALCDLVLPRTADQPNLTAHFLVLALTLKLALTMMSFVLACFQALAPVRIAYDHVWVRYHTDSKSIRTNMIFATERVPSGFPSR</sequence>
<keyword evidence="1" id="KW-0472">Membrane</keyword>
<keyword evidence="1" id="KW-0812">Transmembrane</keyword>
<feature type="transmembrane region" description="Helical" evidence="1">
    <location>
        <begin position="26"/>
        <end position="49"/>
    </location>
</feature>
<organism evidence="2 3">
    <name type="scientific">Hydnomerulius pinastri MD-312</name>
    <dbReference type="NCBI Taxonomy" id="994086"/>
    <lineage>
        <taxon>Eukaryota</taxon>
        <taxon>Fungi</taxon>
        <taxon>Dikarya</taxon>
        <taxon>Basidiomycota</taxon>
        <taxon>Agaricomycotina</taxon>
        <taxon>Agaricomycetes</taxon>
        <taxon>Agaricomycetidae</taxon>
        <taxon>Boletales</taxon>
        <taxon>Boletales incertae sedis</taxon>
        <taxon>Leucogyrophana</taxon>
    </lineage>
</organism>
<accession>A0A0C9WG66</accession>
<evidence type="ECO:0000313" key="2">
    <source>
        <dbReference type="EMBL" id="KIJ64892.1"/>
    </source>
</evidence>
<proteinExistence type="predicted"/>
<dbReference type="Proteomes" id="UP000053820">
    <property type="component" value="Unassembled WGS sequence"/>
</dbReference>
<dbReference type="EMBL" id="KN839845">
    <property type="protein sequence ID" value="KIJ64892.1"/>
    <property type="molecule type" value="Genomic_DNA"/>
</dbReference>